<reference evidence="12 13" key="1">
    <citation type="journal article" date="2005" name="Science">
        <title>The genome of the basidiomycetous yeast and human pathogen Cryptococcus neoformans.</title>
        <authorList>
            <person name="Loftus B.J."/>
            <person name="Fung E."/>
            <person name="Roncaglia P."/>
            <person name="Rowley D."/>
            <person name="Amedeo P."/>
            <person name="Bruno D."/>
            <person name="Vamathevan J."/>
            <person name="Miranda M."/>
            <person name="Anderson I.J."/>
            <person name="Fraser J.A."/>
            <person name="Allen J.E."/>
            <person name="Bosdet I.E."/>
            <person name="Brent M.R."/>
            <person name="Chiu R."/>
            <person name="Doering T.L."/>
            <person name="Donlin M.J."/>
            <person name="D'Souza C.A."/>
            <person name="Fox D.S."/>
            <person name="Grinberg V."/>
            <person name="Fu J."/>
            <person name="Fukushima M."/>
            <person name="Haas B.J."/>
            <person name="Huang J.C."/>
            <person name="Janbon G."/>
            <person name="Jones S.J."/>
            <person name="Koo H.L."/>
            <person name="Krzywinski M.I."/>
            <person name="Kwon-Chung J.K."/>
            <person name="Lengeler K.B."/>
            <person name="Maiti R."/>
            <person name="Marra M.A."/>
            <person name="Marra R.E."/>
            <person name="Mathewson C.A."/>
            <person name="Mitchell T.G."/>
            <person name="Pertea M."/>
            <person name="Riggs F.R."/>
            <person name="Salzberg S.L."/>
            <person name="Schein J.E."/>
            <person name="Shvartsbeyn A."/>
            <person name="Shin H."/>
            <person name="Shumway M."/>
            <person name="Specht C.A."/>
            <person name="Suh B.B."/>
            <person name="Tenney A."/>
            <person name="Utterback T.R."/>
            <person name="Wickes B.L."/>
            <person name="Wortman J.R."/>
            <person name="Wye N.H."/>
            <person name="Kronstad J.W."/>
            <person name="Lodge J.K."/>
            <person name="Heitman J."/>
            <person name="Davis R.W."/>
            <person name="Fraser C.M."/>
            <person name="Hyman R.W."/>
        </authorList>
    </citation>
    <scope>NUCLEOTIDE SEQUENCE [LARGE SCALE GENOMIC DNA]</scope>
    <source>
        <strain evidence="13">JEC21 / ATCC MYA-565</strain>
    </source>
</reference>
<evidence type="ECO:0000256" key="10">
    <source>
        <dbReference type="SAM" id="Phobius"/>
    </source>
</evidence>
<dbReference type="GO" id="GO:0005886">
    <property type="term" value="C:plasma membrane"/>
    <property type="evidence" value="ECO:0007669"/>
    <property type="project" value="UniProtKB-SubCell"/>
</dbReference>
<dbReference type="Pfam" id="PF00018">
    <property type="entry name" value="SH3_1"/>
    <property type="match status" value="1"/>
</dbReference>
<evidence type="ECO:0000256" key="2">
    <source>
        <dbReference type="ARBA" id="ARBA00009739"/>
    </source>
</evidence>
<dbReference type="EMBL" id="AE017348">
    <property type="protein sequence ID" value="ALO69529.1"/>
    <property type="molecule type" value="Genomic_DNA"/>
</dbReference>
<dbReference type="InParanoid" id="A0A0S2M685"/>
<evidence type="ECO:0000256" key="9">
    <source>
        <dbReference type="PROSITE-ProRule" id="PRU00192"/>
    </source>
</evidence>
<dbReference type="KEGG" id="cne:CNH01545"/>
<keyword evidence="6 10" id="KW-1133">Transmembrane helix</keyword>
<dbReference type="InterPro" id="IPR035522">
    <property type="entry name" value="Sho1_SH3"/>
</dbReference>
<comment type="subcellular location">
    <subcellularLocation>
        <location evidence="1">Cell membrane</location>
        <topology evidence="1">Multi-pass membrane protein</topology>
    </subcellularLocation>
</comment>
<dbReference type="PROSITE" id="PS50002">
    <property type="entry name" value="SH3"/>
    <property type="match status" value="1"/>
</dbReference>
<organism evidence="12 13">
    <name type="scientific">Cryptococcus deneoformans (strain JEC21 / ATCC MYA-565)</name>
    <name type="common">Cryptococcus neoformans var. neoformans serotype D</name>
    <dbReference type="NCBI Taxonomy" id="214684"/>
    <lineage>
        <taxon>Eukaryota</taxon>
        <taxon>Fungi</taxon>
        <taxon>Dikarya</taxon>
        <taxon>Basidiomycota</taxon>
        <taxon>Agaricomycotina</taxon>
        <taxon>Tremellomycetes</taxon>
        <taxon>Tremellales</taxon>
        <taxon>Cryptococcaceae</taxon>
        <taxon>Cryptococcus</taxon>
        <taxon>Cryptococcus neoformans species complex</taxon>
    </lineage>
</organism>
<proteinExistence type="inferred from homology"/>
<dbReference type="GO" id="GO:0030833">
    <property type="term" value="P:regulation of actin filament polymerization"/>
    <property type="evidence" value="ECO:0000318"/>
    <property type="project" value="GO_Central"/>
</dbReference>
<dbReference type="InterPro" id="IPR001452">
    <property type="entry name" value="SH3_domain"/>
</dbReference>
<feature type="transmembrane region" description="Helical" evidence="10">
    <location>
        <begin position="111"/>
        <end position="132"/>
    </location>
</feature>
<keyword evidence="7" id="KW-0346">Stress response</keyword>
<evidence type="ECO:0000313" key="13">
    <source>
        <dbReference type="Proteomes" id="UP000002149"/>
    </source>
</evidence>
<keyword evidence="4" id="KW-1003">Cell membrane</keyword>
<keyword evidence="8 10" id="KW-0472">Membrane</keyword>
<sequence>MLGGGSFDPGYVMRHPVFLVTFIIAVPSWIIAFAGQCAAEAKYSTSNGRAPVAGTLWFNIWLQLLVIIQLFLAISSDDLALHRFQLSIFLAIATTLAVGGVQFIFETPGAYIATGVGWLLLTMVNLVWIVYLTSEEDTFLYNILNSGGNGGLSNHNRRIGTTVQRRDSTPGYGGGEMGLGNSIGAMPRGISSNTVNSGGYGGGYAPAAMDGTPQKMTSVREEYNHTGVQSPGIDESVPRLQRAKALYAYSASPDDPNEVSFMKGEILEVVDATGKWFQVRTPAGITGIAPSNYLVLL</sequence>
<keyword evidence="5 10" id="KW-0812">Transmembrane</keyword>
<dbReference type="SMART" id="SM00326">
    <property type="entry name" value="SH3"/>
    <property type="match status" value="1"/>
</dbReference>
<evidence type="ECO:0000256" key="3">
    <source>
        <dbReference type="ARBA" id="ARBA00022443"/>
    </source>
</evidence>
<evidence type="ECO:0000256" key="5">
    <source>
        <dbReference type="ARBA" id="ARBA00022692"/>
    </source>
</evidence>
<protein>
    <recommendedName>
        <fullName evidence="11">SH3 domain-containing protein</fullName>
    </recommendedName>
</protein>
<keyword evidence="13" id="KW-1185">Reference proteome</keyword>
<dbReference type="STRING" id="214684.A0A0S2M685"/>
<dbReference type="PaxDb" id="214684-A0A0S2M685"/>
<dbReference type="InterPro" id="IPR036028">
    <property type="entry name" value="SH3-like_dom_sf"/>
</dbReference>
<dbReference type="VEuPathDB" id="FungiDB:CNH01545"/>
<dbReference type="Proteomes" id="UP000002149">
    <property type="component" value="Chromosome 8"/>
</dbReference>
<keyword evidence="3 9" id="KW-0728">SH3 domain</keyword>
<name>A0A0S2M685_CRYD1</name>
<dbReference type="PRINTS" id="PR00452">
    <property type="entry name" value="SH3DOMAIN"/>
</dbReference>
<evidence type="ECO:0000256" key="1">
    <source>
        <dbReference type="ARBA" id="ARBA00004651"/>
    </source>
</evidence>
<dbReference type="CDD" id="cd11855">
    <property type="entry name" value="SH3_Sho1p"/>
    <property type="match status" value="1"/>
</dbReference>
<feature type="transmembrane region" description="Helical" evidence="10">
    <location>
        <begin position="86"/>
        <end position="105"/>
    </location>
</feature>
<comment type="similarity">
    <text evidence="2">Belongs to the SHO1 family.</text>
</comment>
<evidence type="ECO:0000256" key="8">
    <source>
        <dbReference type="ARBA" id="ARBA00023136"/>
    </source>
</evidence>
<evidence type="ECO:0000256" key="4">
    <source>
        <dbReference type="ARBA" id="ARBA00022475"/>
    </source>
</evidence>
<dbReference type="GeneID" id="36392995"/>
<feature type="domain" description="SH3" evidence="11">
    <location>
        <begin position="238"/>
        <end position="297"/>
    </location>
</feature>
<feature type="transmembrane region" description="Helical" evidence="10">
    <location>
        <begin position="56"/>
        <end position="74"/>
    </location>
</feature>
<dbReference type="RefSeq" id="XP_024514609.1">
    <property type="nucleotide sequence ID" value="XM_024658694.1"/>
</dbReference>
<gene>
    <name evidence="12" type="ordered locus">CNH01545</name>
</gene>
<evidence type="ECO:0000256" key="7">
    <source>
        <dbReference type="ARBA" id="ARBA00023016"/>
    </source>
</evidence>
<evidence type="ECO:0000256" key="6">
    <source>
        <dbReference type="ARBA" id="ARBA00022989"/>
    </source>
</evidence>
<dbReference type="Gene3D" id="2.30.30.40">
    <property type="entry name" value="SH3 Domains"/>
    <property type="match status" value="1"/>
</dbReference>
<evidence type="ECO:0000313" key="12">
    <source>
        <dbReference type="EMBL" id="ALO69529.1"/>
    </source>
</evidence>
<dbReference type="OrthoDB" id="5983572at2759"/>
<evidence type="ECO:0000259" key="11">
    <source>
        <dbReference type="PROSITE" id="PS50002"/>
    </source>
</evidence>
<dbReference type="AlphaFoldDB" id="A0A0S2M685"/>
<dbReference type="SUPFAM" id="SSF50044">
    <property type="entry name" value="SH3-domain"/>
    <property type="match status" value="1"/>
</dbReference>
<accession>A0A0S2M685</accession>
<feature type="transmembrane region" description="Helical" evidence="10">
    <location>
        <begin position="17"/>
        <end position="36"/>
    </location>
</feature>